<dbReference type="AlphaFoldDB" id="A8LRD6"/>
<accession>A8LRD6</accession>
<dbReference type="KEGG" id="dsh:Dshi_0841"/>
<dbReference type="RefSeq" id="WP_012177519.1">
    <property type="nucleotide sequence ID" value="NC_009952.1"/>
</dbReference>
<protein>
    <submittedName>
        <fullName evidence="1">Uncharacterized protein</fullName>
    </submittedName>
</protein>
<dbReference type="SUPFAM" id="SSF52266">
    <property type="entry name" value="SGNH hydrolase"/>
    <property type="match status" value="1"/>
</dbReference>
<organism evidence="1 2">
    <name type="scientific">Dinoroseobacter shibae (strain DSM 16493 / NCIMB 14021 / DFL 12)</name>
    <dbReference type="NCBI Taxonomy" id="398580"/>
    <lineage>
        <taxon>Bacteria</taxon>
        <taxon>Pseudomonadati</taxon>
        <taxon>Pseudomonadota</taxon>
        <taxon>Alphaproteobacteria</taxon>
        <taxon>Rhodobacterales</taxon>
        <taxon>Roseobacteraceae</taxon>
        <taxon>Dinoroseobacter</taxon>
    </lineage>
</organism>
<proteinExistence type="predicted"/>
<evidence type="ECO:0000313" key="1">
    <source>
        <dbReference type="EMBL" id="ABV92586.1"/>
    </source>
</evidence>
<dbReference type="Gene3D" id="3.40.50.1110">
    <property type="entry name" value="SGNH hydrolase"/>
    <property type="match status" value="1"/>
</dbReference>
<dbReference type="OrthoDB" id="7769526at2"/>
<evidence type="ECO:0000313" key="2">
    <source>
        <dbReference type="Proteomes" id="UP000006833"/>
    </source>
</evidence>
<sequence length="342" mass="36654">MTIYILGGSSTVMSGGWADSFATQMVRGQAVRNLAIGAGNTLMSLVRLTEEVTLAPGDTVVWASAIRDVMCLSKGGYRDGGLLRYTEELIRHVGASGARFVPLLMDSIARDLDVRQAPYKAALLDLLHHYGLDWVDVTAEFIRETGMMRVPLSFFDSTGHIIAGSEMSLFIADLAAEAVRSAGGHVRDIAPLRVDPRRPVQVVTRFSPDTRSEAFSNRLLSTTLWTPGIALEPGARPDGDLELEALIVMADPEGGALQVSTASAGFNLSAAAVVDYYRGPFLLSAYVPNLVGAPMPVAAAETLRVDWDATGHDLRSDLLFDPAPQPGPSRARLAAMVFRQAA</sequence>
<dbReference type="EMBL" id="CP000830">
    <property type="protein sequence ID" value="ABV92586.1"/>
    <property type="molecule type" value="Genomic_DNA"/>
</dbReference>
<keyword evidence="2" id="KW-1185">Reference proteome</keyword>
<dbReference type="GO" id="GO:0016788">
    <property type="term" value="F:hydrolase activity, acting on ester bonds"/>
    <property type="evidence" value="ECO:0007669"/>
    <property type="project" value="UniProtKB-ARBA"/>
</dbReference>
<reference evidence="2" key="1">
    <citation type="journal article" date="2010" name="ISME J.">
        <title>The complete genome sequence of the algal symbiont Dinoroseobacter shibae: a hitchhiker's guide to life in the sea.</title>
        <authorList>
            <person name="Wagner-Dobler I."/>
            <person name="Ballhausen B."/>
            <person name="Berger M."/>
            <person name="Brinkhoff T."/>
            <person name="Buchholz I."/>
            <person name="Bunk B."/>
            <person name="Cypionka H."/>
            <person name="Daniel R."/>
            <person name="Drepper T."/>
            <person name="Gerdts G."/>
            <person name="Hahnke S."/>
            <person name="Han C."/>
            <person name="Jahn D."/>
            <person name="Kalhoefer D."/>
            <person name="Kiss H."/>
            <person name="Klenk H.P."/>
            <person name="Kyrpides N."/>
            <person name="Liebl W."/>
            <person name="Liesegang H."/>
            <person name="Meincke L."/>
            <person name="Pati A."/>
            <person name="Petersen J."/>
            <person name="Piekarski T."/>
            <person name="Pommerenke C."/>
            <person name="Pradella S."/>
            <person name="Pukall R."/>
            <person name="Rabus R."/>
            <person name="Stackebrandt E."/>
            <person name="Thole S."/>
            <person name="Thompson L."/>
            <person name="Tielen P."/>
            <person name="Tomasch J."/>
            <person name="von Jan M."/>
            <person name="Wanphrut N."/>
            <person name="Wichels A."/>
            <person name="Zech H."/>
            <person name="Simon M."/>
        </authorList>
    </citation>
    <scope>NUCLEOTIDE SEQUENCE [LARGE SCALE GENOMIC DNA]</scope>
    <source>
        <strain evidence="2">DSM 16493 / NCIMB 14021 / DFL 12</strain>
    </source>
</reference>
<dbReference type="InterPro" id="IPR036514">
    <property type="entry name" value="SGNH_hydro_sf"/>
</dbReference>
<dbReference type="HOGENOM" id="CLU_810705_0_0_5"/>
<dbReference type="eggNOG" id="ENOG5030IZY">
    <property type="taxonomic scope" value="Bacteria"/>
</dbReference>
<dbReference type="Proteomes" id="UP000006833">
    <property type="component" value="Chromosome"/>
</dbReference>
<gene>
    <name evidence="1" type="ordered locus">Dshi_0841</name>
</gene>
<name>A8LRD6_DINSH</name>